<dbReference type="InterPro" id="IPR008587">
    <property type="entry name" value="FPP_plant"/>
</dbReference>
<dbReference type="Pfam" id="PF05911">
    <property type="entry name" value="FPP"/>
    <property type="match status" value="1"/>
</dbReference>
<proteinExistence type="inferred from homology"/>
<dbReference type="PANTHER" id="PTHR31580">
    <property type="entry name" value="FILAMENT-LIKE PLANT PROTEIN 4"/>
    <property type="match status" value="1"/>
</dbReference>
<name>A0AAQ3JMY3_9LILI</name>
<evidence type="ECO:0000256" key="2">
    <source>
        <dbReference type="ARBA" id="ARBA00023054"/>
    </source>
</evidence>
<dbReference type="Proteomes" id="UP001327560">
    <property type="component" value="Chromosome 1"/>
</dbReference>
<sequence>MESKSWLWKRKSSEKNVEKEKTLVLEKSLEELNEQLSSIRTESNAKDDLLANQTKVAEDAIAGWEKVEVQAHSLRQQLDDVLLQKKIAEQRLVEKDLALKECTQQLRVVEEEQQIIINNASLKISREQEKTRMLEHRLAEINSRLTELVIENDNLNRILEVKEELLKKLNESKSKLEAKFTEVVSRLDSSEKLKASLNYEVCILQKELDVQNEEREFNRRSADAAHRQQLDSIRKIAKLETECQRLRLMIRKRLPGPQALAKMRTEVEVLGNNATETRRKRSSSFGEALNIKGIGLEDCYDVSSKDVASLVERLRIVQNENKFLQESLAKKSNELQASRVMFARTSSKLSQAEIQVEELSKGQASHELSKRSLKSHDLPFSSISEHDGNEDNISCAESWASALISELEHFKNGNTSSPSCKSVGISELSLMDDFVEMEKLAVITVDKHFDSSLNKLGDKDACVTTKESCTGFDSPEATIKELVSIKDLRDCNELNDENQVRHMSFENYPIWLQDILRVIVQKHHTMQKSFSAILEDVKLALSDWDDSLKANNLDSLNCSEKVQQQKHNSSYSFDGAINTGKLNSKSTTQLCNCKSNLEKPLHKLIEVVRGIMQRNSKGKFGRDVLSGDSDHASLHHNCFSGNKYVARVFLWEISELTDALQNFVVVCNDMLNQKIDVQQFADGVASTLYWIVNHCFSLKDVSDMKESIRKHMDAAGSGNDLKVVCPTKEAEKLEGQEESNITEEREKPSLSNGLYILSRMEDVELRLKDENERLKLEIVNTVSRRKDLEETLKASSTQNEALVGQLQESKENISNLQIEVAAFKEAKGQIEDLIMNQKLINEDLRTQLTVAKAESDEFCQKFSSLETELTQKSNCCKELEATCLELQLQLESGSSKGTPTFIKGLEEKQIDAQ</sequence>
<gene>
    <name evidence="4" type="ORF">Cni_G00520</name>
</gene>
<evidence type="ECO:0008006" key="6">
    <source>
        <dbReference type="Google" id="ProtNLM"/>
    </source>
</evidence>
<organism evidence="4 5">
    <name type="scientific">Canna indica</name>
    <name type="common">Indian-shot</name>
    <dbReference type="NCBI Taxonomy" id="4628"/>
    <lineage>
        <taxon>Eukaryota</taxon>
        <taxon>Viridiplantae</taxon>
        <taxon>Streptophyta</taxon>
        <taxon>Embryophyta</taxon>
        <taxon>Tracheophyta</taxon>
        <taxon>Spermatophyta</taxon>
        <taxon>Magnoliopsida</taxon>
        <taxon>Liliopsida</taxon>
        <taxon>Zingiberales</taxon>
        <taxon>Cannaceae</taxon>
        <taxon>Canna</taxon>
    </lineage>
</organism>
<accession>A0AAQ3JMY3</accession>
<feature type="coiled-coil region" evidence="3">
    <location>
        <begin position="307"/>
        <end position="334"/>
    </location>
</feature>
<evidence type="ECO:0000256" key="3">
    <source>
        <dbReference type="SAM" id="Coils"/>
    </source>
</evidence>
<dbReference type="AlphaFoldDB" id="A0AAQ3JMY3"/>
<dbReference type="PANTHER" id="PTHR31580:SF22">
    <property type="entry name" value="FILAMENT-LIKE PLANT PROTEIN 7"/>
    <property type="match status" value="1"/>
</dbReference>
<keyword evidence="5" id="KW-1185">Reference proteome</keyword>
<keyword evidence="2 3" id="KW-0175">Coiled coil</keyword>
<evidence type="ECO:0000256" key="1">
    <source>
        <dbReference type="ARBA" id="ARBA00005921"/>
    </source>
</evidence>
<feature type="coiled-coil region" evidence="3">
    <location>
        <begin position="138"/>
        <end position="182"/>
    </location>
</feature>
<evidence type="ECO:0000313" key="5">
    <source>
        <dbReference type="Proteomes" id="UP001327560"/>
    </source>
</evidence>
<protein>
    <recommendedName>
        <fullName evidence="6">Filament-like plant protein 7</fullName>
    </recommendedName>
</protein>
<dbReference type="SUPFAM" id="SSF90257">
    <property type="entry name" value="Myosin rod fragments"/>
    <property type="match status" value="1"/>
</dbReference>
<feature type="coiled-coil region" evidence="3">
    <location>
        <begin position="757"/>
        <end position="826"/>
    </location>
</feature>
<reference evidence="4 5" key="1">
    <citation type="submission" date="2023-10" db="EMBL/GenBank/DDBJ databases">
        <title>Chromosome-scale genome assembly provides insights into flower coloration mechanisms of Canna indica.</title>
        <authorList>
            <person name="Li C."/>
        </authorList>
    </citation>
    <scope>NUCLEOTIDE SEQUENCE [LARGE SCALE GENOMIC DNA]</scope>
    <source>
        <tissue evidence="4">Flower</tissue>
    </source>
</reference>
<dbReference type="EMBL" id="CP136890">
    <property type="protein sequence ID" value="WOK91829.1"/>
    <property type="molecule type" value="Genomic_DNA"/>
</dbReference>
<evidence type="ECO:0000313" key="4">
    <source>
        <dbReference type="EMBL" id="WOK91829.1"/>
    </source>
</evidence>
<comment type="similarity">
    <text evidence="1">Belongs to the FPP family.</text>
</comment>